<keyword evidence="3" id="KW-1003">Cell membrane</keyword>
<evidence type="ECO:0000256" key="4">
    <source>
        <dbReference type="ARBA" id="ARBA00022692"/>
    </source>
</evidence>
<dbReference type="RefSeq" id="WP_100907330.1">
    <property type="nucleotide sequence ID" value="NZ_CP017768.1"/>
</dbReference>
<evidence type="ECO:0000256" key="8">
    <source>
        <dbReference type="RuleBase" id="RU004057"/>
    </source>
</evidence>
<dbReference type="PANTHER" id="PTHR30625:SF15">
    <property type="entry name" value="BIOPOLYMER TRANSPORT PROTEIN EXBB"/>
    <property type="match status" value="1"/>
</dbReference>
<evidence type="ECO:0000313" key="11">
    <source>
        <dbReference type="EMBL" id="AUB61124.1"/>
    </source>
</evidence>
<evidence type="ECO:0000256" key="7">
    <source>
        <dbReference type="ARBA" id="ARBA00023136"/>
    </source>
</evidence>
<comment type="similarity">
    <text evidence="8">Belongs to the exbB/tolQ family.</text>
</comment>
<dbReference type="GO" id="GO:0017038">
    <property type="term" value="P:protein import"/>
    <property type="evidence" value="ECO:0007669"/>
    <property type="project" value="TreeGrafter"/>
</dbReference>
<name>A0A2H4VSP3_9EURY</name>
<organism evidence="11 12">
    <name type="scientific">Methanobacterium subterraneum</name>
    <dbReference type="NCBI Taxonomy" id="59277"/>
    <lineage>
        <taxon>Archaea</taxon>
        <taxon>Methanobacteriati</taxon>
        <taxon>Methanobacteriota</taxon>
        <taxon>Methanomada group</taxon>
        <taxon>Methanobacteria</taxon>
        <taxon>Methanobacteriales</taxon>
        <taxon>Methanobacteriaceae</taxon>
        <taxon>Methanobacterium</taxon>
    </lineage>
</organism>
<accession>A0A2H4VSP3</accession>
<dbReference type="GO" id="GO:0005886">
    <property type="term" value="C:plasma membrane"/>
    <property type="evidence" value="ECO:0007669"/>
    <property type="project" value="UniProtKB-SubCell"/>
</dbReference>
<dbReference type="AlphaFoldDB" id="A0A2H4VSP3"/>
<dbReference type="GeneID" id="35123655"/>
<evidence type="ECO:0000313" key="12">
    <source>
        <dbReference type="Proteomes" id="UP000232631"/>
    </source>
</evidence>
<evidence type="ECO:0000259" key="10">
    <source>
        <dbReference type="Pfam" id="PF01618"/>
    </source>
</evidence>
<evidence type="ECO:0000256" key="9">
    <source>
        <dbReference type="SAM" id="Phobius"/>
    </source>
</evidence>
<feature type="transmembrane region" description="Helical" evidence="9">
    <location>
        <begin position="20"/>
        <end position="39"/>
    </location>
</feature>
<dbReference type="InterPro" id="IPR002898">
    <property type="entry name" value="MotA_ExbB_proton_chnl"/>
</dbReference>
<dbReference type="Proteomes" id="UP000232631">
    <property type="component" value="Chromosome"/>
</dbReference>
<dbReference type="Pfam" id="PF01618">
    <property type="entry name" value="MotA_ExbB"/>
    <property type="match status" value="1"/>
</dbReference>
<sequence>MIYEFFAGSFNTILEMFKSGGVITYIITIIGIYGIFYSAEKIYYLRKISKAGLPQIMGEVNKAMERGGSLEALRSIGRYQNPISKIVAEALKIGFRNNREVEDAMERVFIVEMGRMTKGMDTIRTIIEVAPLLGLIGTVLGMWFTFKAMGVNASPTGMAEGIYVALITTIAGLAVAIIILPLYTHINSKIENELDKIEIAKKMTNWRTAEMRIKVDSDIENVIMALKESDGILEAKELNLDKNANIWISMNPHMLEKSIGNIIKEKCNTEAKIVESKLKQ</sequence>
<feature type="transmembrane region" description="Helical" evidence="9">
    <location>
        <begin position="161"/>
        <end position="183"/>
    </location>
</feature>
<dbReference type="EMBL" id="CP017768">
    <property type="protein sequence ID" value="AUB61124.1"/>
    <property type="molecule type" value="Genomic_DNA"/>
</dbReference>
<dbReference type="InterPro" id="IPR050790">
    <property type="entry name" value="ExbB/TolQ_transport"/>
</dbReference>
<protein>
    <submittedName>
        <fullName evidence="11">Biopolymer transporter ExbB</fullName>
    </submittedName>
</protein>
<keyword evidence="12" id="KW-1185">Reference proteome</keyword>
<evidence type="ECO:0000256" key="2">
    <source>
        <dbReference type="ARBA" id="ARBA00022448"/>
    </source>
</evidence>
<proteinExistence type="inferred from homology"/>
<evidence type="ECO:0000256" key="3">
    <source>
        <dbReference type="ARBA" id="ARBA00022475"/>
    </source>
</evidence>
<feature type="domain" description="MotA/TolQ/ExbB proton channel" evidence="10">
    <location>
        <begin position="81"/>
        <end position="198"/>
    </location>
</feature>
<dbReference type="KEGG" id="msub:BK009_10820"/>
<evidence type="ECO:0000256" key="1">
    <source>
        <dbReference type="ARBA" id="ARBA00004651"/>
    </source>
</evidence>
<keyword evidence="6 9" id="KW-1133">Transmembrane helix</keyword>
<comment type="subcellular location">
    <subcellularLocation>
        <location evidence="1">Cell membrane</location>
        <topology evidence="1">Multi-pass membrane protein</topology>
    </subcellularLocation>
    <subcellularLocation>
        <location evidence="8">Membrane</location>
        <topology evidence="8">Multi-pass membrane protein</topology>
    </subcellularLocation>
</comment>
<keyword evidence="7 9" id="KW-0472">Membrane</keyword>
<keyword evidence="5 8" id="KW-0653">Protein transport</keyword>
<reference evidence="11 12" key="1">
    <citation type="submission" date="2016-10" db="EMBL/GenBank/DDBJ databases">
        <title>Comparative genomics between deep and shallow subseafloor isolates.</title>
        <authorList>
            <person name="Ishii S."/>
            <person name="Miller J.R."/>
            <person name="Sutton G."/>
            <person name="Suzuki S."/>
            <person name="Methe B."/>
            <person name="Inagaki F."/>
            <person name="Imachi H."/>
        </authorList>
    </citation>
    <scope>NUCLEOTIDE SEQUENCE [LARGE SCALE GENOMIC DNA]</scope>
    <source>
        <strain evidence="11 12">A8p</strain>
    </source>
</reference>
<evidence type="ECO:0000256" key="6">
    <source>
        <dbReference type="ARBA" id="ARBA00022989"/>
    </source>
</evidence>
<evidence type="ECO:0000256" key="5">
    <source>
        <dbReference type="ARBA" id="ARBA00022927"/>
    </source>
</evidence>
<keyword evidence="2 8" id="KW-0813">Transport</keyword>
<dbReference type="PANTHER" id="PTHR30625">
    <property type="entry name" value="PROTEIN TOLQ"/>
    <property type="match status" value="1"/>
</dbReference>
<gene>
    <name evidence="11" type="ORF">BK009_10820</name>
</gene>
<feature type="transmembrane region" description="Helical" evidence="9">
    <location>
        <begin position="125"/>
        <end position="146"/>
    </location>
</feature>
<keyword evidence="4 9" id="KW-0812">Transmembrane</keyword>